<dbReference type="GO" id="GO:0003677">
    <property type="term" value="F:DNA binding"/>
    <property type="evidence" value="ECO:0007669"/>
    <property type="project" value="InterPro"/>
</dbReference>
<dbReference type="SUPFAM" id="SSF47413">
    <property type="entry name" value="lambda repressor-like DNA-binding domains"/>
    <property type="match status" value="1"/>
</dbReference>
<evidence type="ECO:0000256" key="1">
    <source>
        <dbReference type="SAM" id="MobiDB-lite"/>
    </source>
</evidence>
<evidence type="ECO:0000313" key="3">
    <source>
        <dbReference type="EMBL" id="MBO8474573.1"/>
    </source>
</evidence>
<reference evidence="3" key="2">
    <citation type="journal article" date="2021" name="PeerJ">
        <title>Extensive microbial diversity within the chicken gut microbiome revealed by metagenomics and culture.</title>
        <authorList>
            <person name="Gilroy R."/>
            <person name="Ravi A."/>
            <person name="Getino M."/>
            <person name="Pursley I."/>
            <person name="Horton D.L."/>
            <person name="Alikhan N.F."/>
            <person name="Baker D."/>
            <person name="Gharbi K."/>
            <person name="Hall N."/>
            <person name="Watson M."/>
            <person name="Adriaenssens E.M."/>
            <person name="Foster-Nyarko E."/>
            <person name="Jarju S."/>
            <person name="Secka A."/>
            <person name="Antonio M."/>
            <person name="Oren A."/>
            <person name="Chaudhuri R.R."/>
            <person name="La Ragione R."/>
            <person name="Hildebrand F."/>
            <person name="Pallen M.J."/>
        </authorList>
    </citation>
    <scope>NUCLEOTIDE SEQUENCE</scope>
    <source>
        <strain evidence="3">B1-13419</strain>
    </source>
</reference>
<dbReference type="CDD" id="cd00093">
    <property type="entry name" value="HTH_XRE"/>
    <property type="match status" value="1"/>
</dbReference>
<dbReference type="Pfam" id="PF01381">
    <property type="entry name" value="HTH_3"/>
    <property type="match status" value="1"/>
</dbReference>
<reference evidence="3" key="1">
    <citation type="submission" date="2020-10" db="EMBL/GenBank/DDBJ databases">
        <authorList>
            <person name="Gilroy R."/>
        </authorList>
    </citation>
    <scope>NUCLEOTIDE SEQUENCE</scope>
    <source>
        <strain evidence="3">B1-13419</strain>
    </source>
</reference>
<dbReference type="Proteomes" id="UP000823757">
    <property type="component" value="Unassembled WGS sequence"/>
</dbReference>
<dbReference type="InterPro" id="IPR001387">
    <property type="entry name" value="Cro/C1-type_HTH"/>
</dbReference>
<dbReference type="PROSITE" id="PS50943">
    <property type="entry name" value="HTH_CROC1"/>
    <property type="match status" value="1"/>
</dbReference>
<feature type="compositionally biased region" description="Polar residues" evidence="1">
    <location>
        <begin position="70"/>
        <end position="85"/>
    </location>
</feature>
<gene>
    <name evidence="3" type="ORF">IAB91_04710</name>
</gene>
<feature type="region of interest" description="Disordered" evidence="1">
    <location>
        <begin position="70"/>
        <end position="138"/>
    </location>
</feature>
<proteinExistence type="predicted"/>
<accession>A0A9D9NIR8</accession>
<sequence>MNDRLQQFLSAENLTQAQFADSINVAKASISHILAGRNKPGYEFIVNMMKAYPDLNIEWMLTGKGKMYRSANQGSVARAQDSPSGNDEDAPIELGLFSDSIPPISSSQEQDRSGQEDTQLQNIEISPETDTSGNIRQQTVRQRKAVKIIIFYDDGTFQEF</sequence>
<evidence type="ECO:0000259" key="2">
    <source>
        <dbReference type="PROSITE" id="PS50943"/>
    </source>
</evidence>
<evidence type="ECO:0000313" key="4">
    <source>
        <dbReference type="Proteomes" id="UP000823757"/>
    </source>
</evidence>
<feature type="compositionally biased region" description="Polar residues" evidence="1">
    <location>
        <begin position="116"/>
        <end position="138"/>
    </location>
</feature>
<dbReference type="Gene3D" id="1.10.260.40">
    <property type="entry name" value="lambda repressor-like DNA-binding domains"/>
    <property type="match status" value="1"/>
</dbReference>
<name>A0A9D9NIR8_9BACT</name>
<comment type="caution">
    <text evidence="3">The sequence shown here is derived from an EMBL/GenBank/DDBJ whole genome shotgun (WGS) entry which is preliminary data.</text>
</comment>
<dbReference type="InterPro" id="IPR010982">
    <property type="entry name" value="Lambda_DNA-bd_dom_sf"/>
</dbReference>
<dbReference type="AlphaFoldDB" id="A0A9D9NIR8"/>
<feature type="domain" description="HTH cro/C1-type" evidence="2">
    <location>
        <begin position="5"/>
        <end position="59"/>
    </location>
</feature>
<organism evidence="3 4">
    <name type="scientific">Candidatus Cryptobacteroides faecigallinarum</name>
    <dbReference type="NCBI Taxonomy" id="2840763"/>
    <lineage>
        <taxon>Bacteria</taxon>
        <taxon>Pseudomonadati</taxon>
        <taxon>Bacteroidota</taxon>
        <taxon>Bacteroidia</taxon>
        <taxon>Bacteroidales</taxon>
        <taxon>Candidatus Cryptobacteroides</taxon>
    </lineage>
</organism>
<dbReference type="SMART" id="SM00530">
    <property type="entry name" value="HTH_XRE"/>
    <property type="match status" value="1"/>
</dbReference>
<protein>
    <submittedName>
        <fullName evidence="3">Helix-turn-helix transcriptional regulator</fullName>
    </submittedName>
</protein>
<dbReference type="EMBL" id="JADIMD010000069">
    <property type="protein sequence ID" value="MBO8474573.1"/>
    <property type="molecule type" value="Genomic_DNA"/>
</dbReference>